<accession>A0AC60W1E3</accession>
<dbReference type="Proteomes" id="UP000526786">
    <property type="component" value="Unassembled WGS sequence"/>
</dbReference>
<name>A0AC60W1E3_9ARCH</name>
<gene>
    <name evidence="1" type="ORF">H2B05_01045</name>
</gene>
<evidence type="ECO:0000313" key="2">
    <source>
        <dbReference type="Proteomes" id="UP000526786"/>
    </source>
</evidence>
<feature type="non-terminal residue" evidence="1">
    <location>
        <position position="105"/>
    </location>
</feature>
<reference evidence="1 2" key="1">
    <citation type="journal article" date="2020" name="Appl. Environ. Microbiol.">
        <title>Genomic Characteristics of a Novel Species of Ammonia-Oxidizing Archaea from the Jiulong River Estuary.</title>
        <authorList>
            <person name="Zou D."/>
            <person name="Wan R."/>
            <person name="Han L."/>
            <person name="Xu M.N."/>
            <person name="Liu Y."/>
            <person name="Liu H."/>
            <person name="Kao S.J."/>
            <person name="Li M."/>
        </authorList>
    </citation>
    <scope>NUCLEOTIDE SEQUENCE [LARGE SCALE GENOMIC DNA]</scope>
    <source>
        <strain evidence="1">W2bin3</strain>
    </source>
</reference>
<protein>
    <submittedName>
        <fullName evidence="1">SDR family NAD(P)-dependent oxidoreductase</fullName>
    </submittedName>
</protein>
<organism evidence="1 2">
    <name type="scientific">Candidatus Nitrosomaritimum aestuariumsis</name>
    <dbReference type="NCBI Taxonomy" id="3342354"/>
    <lineage>
        <taxon>Archaea</taxon>
        <taxon>Nitrososphaerota</taxon>
        <taxon>Nitrososphaeria</taxon>
        <taxon>Nitrosopumilales</taxon>
        <taxon>Nitrosopumilaceae</taxon>
        <taxon>Candidatus Nitrosomaritimum</taxon>
    </lineage>
</organism>
<proteinExistence type="predicted"/>
<dbReference type="EMBL" id="JACENC010000046">
    <property type="protein sequence ID" value="MBA4453516.1"/>
    <property type="molecule type" value="Genomic_DNA"/>
</dbReference>
<comment type="caution">
    <text evidence="1">The sequence shown here is derived from an EMBL/GenBank/DDBJ whole genome shotgun (WGS) entry which is preliminary data.</text>
</comment>
<sequence length="105" mass="11369">MLNDKVAIITGASSGIGYATALALSKAGAKVAIGARRTEKLADLENKIKENNGEVYSQKLDVTKKDECNSFVNNVLEKWGSVDILVNNAGLMPLSFVKNLKIDEW</sequence>
<evidence type="ECO:0000313" key="1">
    <source>
        <dbReference type="EMBL" id="MBA4453516.1"/>
    </source>
</evidence>